<organism evidence="3 4">
    <name type="scientific">Aciditerrimonas ferrireducens</name>
    <dbReference type="NCBI Taxonomy" id="667306"/>
    <lineage>
        <taxon>Bacteria</taxon>
        <taxon>Bacillati</taxon>
        <taxon>Actinomycetota</taxon>
        <taxon>Acidimicrobiia</taxon>
        <taxon>Acidimicrobiales</taxon>
        <taxon>Acidimicrobiaceae</taxon>
        <taxon>Aciditerrimonas</taxon>
    </lineage>
</organism>
<keyword evidence="4" id="KW-1185">Reference proteome</keyword>
<evidence type="ECO:0000259" key="2">
    <source>
        <dbReference type="Pfam" id="PF07727"/>
    </source>
</evidence>
<proteinExistence type="predicted"/>
<feature type="compositionally biased region" description="Acidic residues" evidence="1">
    <location>
        <begin position="30"/>
        <end position="41"/>
    </location>
</feature>
<comment type="caution">
    <text evidence="3">The sequence shown here is derived from an EMBL/GenBank/DDBJ whole genome shotgun (WGS) entry which is preliminary data.</text>
</comment>
<keyword evidence="3" id="KW-0695">RNA-directed DNA polymerase</keyword>
<feature type="non-terminal residue" evidence="3">
    <location>
        <position position="184"/>
    </location>
</feature>
<feature type="domain" description="Reverse transcriptase Ty1/copia-type" evidence="2">
    <location>
        <begin position="106"/>
        <end position="181"/>
    </location>
</feature>
<name>A0ABV6C6C1_9ACTN</name>
<evidence type="ECO:0000313" key="4">
    <source>
        <dbReference type="Proteomes" id="UP001589788"/>
    </source>
</evidence>
<evidence type="ECO:0000256" key="1">
    <source>
        <dbReference type="SAM" id="MobiDB-lite"/>
    </source>
</evidence>
<dbReference type="InterPro" id="IPR013103">
    <property type="entry name" value="RVT_2"/>
</dbReference>
<dbReference type="Pfam" id="PF07727">
    <property type="entry name" value="RVT_2"/>
    <property type="match status" value="1"/>
</dbReference>
<dbReference type="EMBL" id="JBHLYQ010000364">
    <property type="protein sequence ID" value="MFC0083221.1"/>
    <property type="molecule type" value="Genomic_DNA"/>
</dbReference>
<protein>
    <submittedName>
        <fullName evidence="3">Reverse transcriptase domain-containing protein</fullName>
    </submittedName>
</protein>
<dbReference type="Proteomes" id="UP001589788">
    <property type="component" value="Unassembled WGS sequence"/>
</dbReference>
<keyword evidence="3" id="KW-0808">Transferase</keyword>
<keyword evidence="3" id="KW-0548">Nucleotidyltransferase</keyword>
<dbReference type="RefSeq" id="WP_377790983.1">
    <property type="nucleotide sequence ID" value="NZ_JBHLYQ010000364.1"/>
</dbReference>
<feature type="non-terminal residue" evidence="3">
    <location>
        <position position="1"/>
    </location>
</feature>
<feature type="compositionally biased region" description="Basic and acidic residues" evidence="1">
    <location>
        <begin position="1"/>
        <end position="17"/>
    </location>
</feature>
<reference evidence="3 4" key="1">
    <citation type="submission" date="2024-09" db="EMBL/GenBank/DDBJ databases">
        <authorList>
            <person name="Sun Q."/>
            <person name="Mori K."/>
        </authorList>
    </citation>
    <scope>NUCLEOTIDE SEQUENCE [LARGE SCALE GENOMIC DNA]</scope>
    <source>
        <strain evidence="3 4">JCM 15389</strain>
    </source>
</reference>
<evidence type="ECO:0000313" key="3">
    <source>
        <dbReference type="EMBL" id="MFC0083221.1"/>
    </source>
</evidence>
<accession>A0ABV6C6C1</accession>
<dbReference type="GO" id="GO:0003964">
    <property type="term" value="F:RNA-directed DNA polymerase activity"/>
    <property type="evidence" value="ECO:0007669"/>
    <property type="project" value="UniProtKB-KW"/>
</dbReference>
<gene>
    <name evidence="3" type="ORF">ACFFRE_13905</name>
</gene>
<sequence>MLKVKEEIPKEEDKAEDTSTVQVEKPDEQPQTEEEPQEIVEDTYSIAKGKGKRARKVPIRHDFDDYVAYALIGTGDPQDYQEAISDPDKEKWMAAMMEEMESLRRNETWKIVRRPADNKVIGYKWFFRWKEAVNSDEQVRYKARLVTKGYAQKKGVDFYEIFSPVVKHTSIRVLLSIVAMHDLE</sequence>
<feature type="region of interest" description="Disordered" evidence="1">
    <location>
        <begin position="1"/>
        <end position="52"/>
    </location>
</feature>